<gene>
    <name evidence="2" type="ORF">S12H4_46197</name>
</gene>
<feature type="transmembrane region" description="Helical" evidence="1">
    <location>
        <begin position="21"/>
        <end position="40"/>
    </location>
</feature>
<name>X1UBG3_9ZZZZ</name>
<keyword evidence="1" id="KW-1133">Transmembrane helix</keyword>
<accession>X1UBG3</accession>
<comment type="caution">
    <text evidence="2">The sequence shown here is derived from an EMBL/GenBank/DDBJ whole genome shotgun (WGS) entry which is preliminary data.</text>
</comment>
<dbReference type="PROSITE" id="PS51318">
    <property type="entry name" value="TAT"/>
    <property type="match status" value="1"/>
</dbReference>
<protein>
    <submittedName>
        <fullName evidence="2">Uncharacterized protein</fullName>
    </submittedName>
</protein>
<reference evidence="2" key="1">
    <citation type="journal article" date="2014" name="Front. Microbiol.">
        <title>High frequency of phylogenetically diverse reductive dehalogenase-homologous genes in deep subseafloor sedimentary metagenomes.</title>
        <authorList>
            <person name="Kawai M."/>
            <person name="Futagami T."/>
            <person name="Toyoda A."/>
            <person name="Takaki Y."/>
            <person name="Nishi S."/>
            <person name="Hori S."/>
            <person name="Arai W."/>
            <person name="Tsubouchi T."/>
            <person name="Morono Y."/>
            <person name="Uchiyama I."/>
            <person name="Ito T."/>
            <person name="Fujiyama A."/>
            <person name="Inagaki F."/>
            <person name="Takami H."/>
        </authorList>
    </citation>
    <scope>NUCLEOTIDE SEQUENCE</scope>
    <source>
        <strain evidence="2">Expedition CK06-06</strain>
    </source>
</reference>
<dbReference type="AlphaFoldDB" id="X1UBG3"/>
<dbReference type="InterPro" id="IPR006311">
    <property type="entry name" value="TAT_signal"/>
</dbReference>
<dbReference type="EMBL" id="BARW01028642">
    <property type="protein sequence ID" value="GAJ14834.1"/>
    <property type="molecule type" value="Genomic_DNA"/>
</dbReference>
<proteinExistence type="predicted"/>
<organism evidence="2">
    <name type="scientific">marine sediment metagenome</name>
    <dbReference type="NCBI Taxonomy" id="412755"/>
    <lineage>
        <taxon>unclassified sequences</taxon>
        <taxon>metagenomes</taxon>
        <taxon>ecological metagenomes</taxon>
    </lineage>
</organism>
<feature type="non-terminal residue" evidence="2">
    <location>
        <position position="46"/>
    </location>
</feature>
<keyword evidence="1" id="KW-0812">Transmembrane</keyword>
<evidence type="ECO:0000313" key="2">
    <source>
        <dbReference type="EMBL" id="GAJ14834.1"/>
    </source>
</evidence>
<sequence>MKDKGKKYAQFALGRREFLKMGLAGGLVAGIPMGIIPKVGSCKGYA</sequence>
<evidence type="ECO:0000256" key="1">
    <source>
        <dbReference type="SAM" id="Phobius"/>
    </source>
</evidence>
<keyword evidence="1" id="KW-0472">Membrane</keyword>